<organism evidence="1">
    <name type="scientific">Clastoptera arizonana</name>
    <name type="common">Arizona spittle bug</name>
    <dbReference type="NCBI Taxonomy" id="38151"/>
    <lineage>
        <taxon>Eukaryota</taxon>
        <taxon>Metazoa</taxon>
        <taxon>Ecdysozoa</taxon>
        <taxon>Arthropoda</taxon>
        <taxon>Hexapoda</taxon>
        <taxon>Insecta</taxon>
        <taxon>Pterygota</taxon>
        <taxon>Neoptera</taxon>
        <taxon>Paraneoptera</taxon>
        <taxon>Hemiptera</taxon>
        <taxon>Auchenorrhyncha</taxon>
        <taxon>Cercopoidea</taxon>
        <taxon>Clastopteridae</taxon>
        <taxon>Clastoptera</taxon>
    </lineage>
</organism>
<feature type="non-terminal residue" evidence="1">
    <location>
        <position position="189"/>
    </location>
</feature>
<gene>
    <name evidence="1" type="ORF">g.44510</name>
</gene>
<reference evidence="1" key="1">
    <citation type="submission" date="2015-12" db="EMBL/GenBank/DDBJ databases">
        <title>De novo transcriptome assembly of four potential Pierce s Disease insect vectors from Arizona vineyards.</title>
        <authorList>
            <person name="Tassone E.E."/>
        </authorList>
    </citation>
    <scope>NUCLEOTIDE SEQUENCE</scope>
</reference>
<sequence length="189" mass="21137">LESRKRSATSDRTTTFNIFLPFAFIEFFRIVTGREVSQVINDFGQEDITWSQQGMIKLAPKVMKGLFQTTLNSITNCIENVLAVPEVGHEIKQIFLVGGFAESQYLQDAVRNKILSMGVMNLIVPQGVSLSILRGAVLFGLDSRTVSVRKAQHTYGIGVLKPFLHGHHPLDKLVIKNNQSWCADIFDTL</sequence>
<proteinExistence type="predicted"/>
<feature type="non-terminal residue" evidence="1">
    <location>
        <position position="1"/>
    </location>
</feature>
<dbReference type="PANTHER" id="PTHR14187">
    <property type="entry name" value="ALPHA KINASE/ELONGATION FACTOR 2 KINASE"/>
    <property type="match status" value="1"/>
</dbReference>
<protein>
    <submittedName>
        <fullName evidence="1">Uncharacterized protein</fullName>
    </submittedName>
</protein>
<dbReference type="SUPFAM" id="SSF53067">
    <property type="entry name" value="Actin-like ATPase domain"/>
    <property type="match status" value="1"/>
</dbReference>
<name>A0A1B6E4I4_9HEMI</name>
<evidence type="ECO:0000313" key="1">
    <source>
        <dbReference type="EMBL" id="JAS32843.1"/>
    </source>
</evidence>
<accession>A0A1B6E4I4</accession>
<dbReference type="EMBL" id="GEDC01004455">
    <property type="protein sequence ID" value="JAS32843.1"/>
    <property type="molecule type" value="Transcribed_RNA"/>
</dbReference>
<dbReference type="InterPro" id="IPR043129">
    <property type="entry name" value="ATPase_NBD"/>
</dbReference>
<dbReference type="AlphaFoldDB" id="A0A1B6E4I4"/>
<dbReference type="PANTHER" id="PTHR14187:SF46">
    <property type="entry name" value="HEAT SHOCK 70 KDA PROTEIN 12A"/>
    <property type="match status" value="1"/>
</dbReference>